<gene>
    <name evidence="1" type="ORF">BRAA03T14851Z</name>
</gene>
<proteinExistence type="predicted"/>
<name>A0A3P6A8L1_BRACM</name>
<sequence length="55" mass="5986">MKKREAALEKDGAEVKVKKLAVEVKKEGRRCSCKGALCVDGMLHLSLISLSNSIN</sequence>
<reference evidence="1" key="1">
    <citation type="submission" date="2018-11" db="EMBL/GenBank/DDBJ databases">
        <authorList>
            <consortium name="Genoscope - CEA"/>
            <person name="William W."/>
        </authorList>
    </citation>
    <scope>NUCLEOTIDE SEQUENCE</scope>
</reference>
<organism evidence="1">
    <name type="scientific">Brassica campestris</name>
    <name type="common">Field mustard</name>
    <dbReference type="NCBI Taxonomy" id="3711"/>
    <lineage>
        <taxon>Eukaryota</taxon>
        <taxon>Viridiplantae</taxon>
        <taxon>Streptophyta</taxon>
        <taxon>Embryophyta</taxon>
        <taxon>Tracheophyta</taxon>
        <taxon>Spermatophyta</taxon>
        <taxon>Magnoliopsida</taxon>
        <taxon>eudicotyledons</taxon>
        <taxon>Gunneridae</taxon>
        <taxon>Pentapetalae</taxon>
        <taxon>rosids</taxon>
        <taxon>malvids</taxon>
        <taxon>Brassicales</taxon>
        <taxon>Brassicaceae</taxon>
        <taxon>Brassiceae</taxon>
        <taxon>Brassica</taxon>
    </lineage>
</organism>
<accession>A0A3P6A8L1</accession>
<dbReference type="AlphaFoldDB" id="A0A3P6A8L1"/>
<evidence type="ECO:0000313" key="1">
    <source>
        <dbReference type="EMBL" id="VDC83633.1"/>
    </source>
</evidence>
<protein>
    <submittedName>
        <fullName evidence="1">Uncharacterized protein</fullName>
    </submittedName>
</protein>
<dbReference type="EMBL" id="LR031572">
    <property type="protein sequence ID" value="VDC83633.1"/>
    <property type="molecule type" value="Genomic_DNA"/>
</dbReference>